<dbReference type="InterPro" id="IPR036628">
    <property type="entry name" value="Clp_N_dom_sf"/>
</dbReference>
<keyword evidence="3" id="KW-1185">Reference proteome</keyword>
<proteinExistence type="predicted"/>
<dbReference type="RefSeq" id="WP_146479070.1">
    <property type="nucleotide sequence ID" value="NZ_CP042266.1"/>
</dbReference>
<dbReference type="Proteomes" id="UP000320580">
    <property type="component" value="Chromosome"/>
</dbReference>
<name>A0A5B8JDI3_9ACTN</name>
<dbReference type="EMBL" id="CP042266">
    <property type="protein sequence ID" value="QDY75760.1"/>
    <property type="molecule type" value="Genomic_DNA"/>
</dbReference>
<accession>A0A5B8JDI3</accession>
<gene>
    <name evidence="2" type="ORF">FQU76_03645</name>
</gene>
<evidence type="ECO:0000313" key="2">
    <source>
        <dbReference type="EMBL" id="QDY75760.1"/>
    </source>
</evidence>
<dbReference type="AlphaFoldDB" id="A0A5B8JDI3"/>
<evidence type="ECO:0000313" key="3">
    <source>
        <dbReference type="Proteomes" id="UP000320580"/>
    </source>
</evidence>
<organism evidence="2 3">
    <name type="scientific">Streptomyces qinzhouensis</name>
    <dbReference type="NCBI Taxonomy" id="2599401"/>
    <lineage>
        <taxon>Bacteria</taxon>
        <taxon>Bacillati</taxon>
        <taxon>Actinomycetota</taxon>
        <taxon>Actinomycetes</taxon>
        <taxon>Kitasatosporales</taxon>
        <taxon>Streptomycetaceae</taxon>
        <taxon>Streptomyces</taxon>
    </lineage>
</organism>
<sequence length="182" mass="18871">MQNSVPRLPRPFPVPHTDPEGRLTPELASVVAGARRRALRDGDRQIDTAHLLHSLLEADPEARAALGSVSRVARVRGYLAQRSIGYGLRWRGAVEDSGAVPVVRLPLPRTAGGGAWSPSAVGAVDGALARAARRGAGRAAGVDLLAALVADPGCRAVEVLRRAGVDPEPLGDRAGGGVPDLL</sequence>
<dbReference type="OrthoDB" id="4328726at2"/>
<reference evidence="2 3" key="1">
    <citation type="submission" date="2019-07" db="EMBL/GenBank/DDBJ databases">
        <authorList>
            <person name="Zhu P."/>
        </authorList>
    </citation>
    <scope>NUCLEOTIDE SEQUENCE [LARGE SCALE GENOMIC DNA]</scope>
    <source>
        <strain evidence="2 3">SSL-25</strain>
    </source>
</reference>
<evidence type="ECO:0000256" key="1">
    <source>
        <dbReference type="SAM" id="MobiDB-lite"/>
    </source>
</evidence>
<dbReference type="Gene3D" id="1.10.1780.10">
    <property type="entry name" value="Clp, N-terminal domain"/>
    <property type="match status" value="1"/>
</dbReference>
<protein>
    <submittedName>
        <fullName evidence="2">Peptidase</fullName>
    </submittedName>
</protein>
<feature type="region of interest" description="Disordered" evidence="1">
    <location>
        <begin position="1"/>
        <end position="23"/>
    </location>
</feature>
<dbReference type="KEGG" id="sqz:FQU76_03645"/>